<dbReference type="InterPro" id="IPR050857">
    <property type="entry name" value="D-2-hydroxyacid_DH"/>
</dbReference>
<dbReference type="GO" id="GO:0016616">
    <property type="term" value="F:oxidoreductase activity, acting on the CH-OH group of donors, NAD or NADP as acceptor"/>
    <property type="evidence" value="ECO:0007669"/>
    <property type="project" value="InterPro"/>
</dbReference>
<dbReference type="InterPro" id="IPR029753">
    <property type="entry name" value="D-isomer_DH_CS"/>
</dbReference>
<feature type="domain" description="D-isomer specific 2-hydroxyacid dehydrogenase NAD-binding" evidence="7">
    <location>
        <begin position="113"/>
        <end position="285"/>
    </location>
</feature>
<gene>
    <name evidence="8" type="ORF">SAMN05660350_01745</name>
</gene>
<dbReference type="PANTHER" id="PTHR42789:SF1">
    <property type="entry name" value="D-ISOMER SPECIFIC 2-HYDROXYACID DEHYDROGENASE FAMILY PROTEIN (AFU_ORTHOLOGUE AFUA_6G10090)"/>
    <property type="match status" value="1"/>
</dbReference>
<organism evidence="8 9">
    <name type="scientific">Geodermatophilus obscurus</name>
    <dbReference type="NCBI Taxonomy" id="1861"/>
    <lineage>
        <taxon>Bacteria</taxon>
        <taxon>Bacillati</taxon>
        <taxon>Actinomycetota</taxon>
        <taxon>Actinomycetes</taxon>
        <taxon>Geodermatophilales</taxon>
        <taxon>Geodermatophilaceae</taxon>
        <taxon>Geodermatophilus</taxon>
    </lineage>
</organism>
<evidence type="ECO:0000313" key="9">
    <source>
        <dbReference type="Proteomes" id="UP000184428"/>
    </source>
</evidence>
<dbReference type="GO" id="GO:0008652">
    <property type="term" value="P:amino acid biosynthetic process"/>
    <property type="evidence" value="ECO:0007669"/>
    <property type="project" value="UniProtKB-KW"/>
</dbReference>
<dbReference type="Pfam" id="PF02826">
    <property type="entry name" value="2-Hacid_dh_C"/>
    <property type="match status" value="1"/>
</dbReference>
<dbReference type="RefSeq" id="WP_208983345.1">
    <property type="nucleotide sequence ID" value="NZ_FRDM01000006.1"/>
</dbReference>
<dbReference type="GO" id="GO:0051287">
    <property type="term" value="F:NAD binding"/>
    <property type="evidence" value="ECO:0007669"/>
    <property type="project" value="InterPro"/>
</dbReference>
<keyword evidence="4" id="KW-0520">NAD</keyword>
<sequence>MLRIAVLDDFQSVSGTFADWSRLPGAAEVVAFADHLDDEDAVAERLAGFDVVVAMRERTPVPRSLLERLPRLRLLVTTGARNAAIDVAAAAERGVTVCGTGAHPTGPVELTWALILAVARHVPEEDAGLRAGGWQRTVGTDLAGATLGVVGLGRLGTRVARIGSAFGMDVVAWSQHLTDERAAEAGVRRVERDELFATADVVTVHLVLSDRTRGLVGRDELARMQRSAILVNTSRGPIVDEAALVEALSAGRIAGAGLDVYDREPLPADSPLRRAPRTVLTPHLGYVTRDTYRVFYGDAVEDVAAFLRGEPVRVIAPA</sequence>
<evidence type="ECO:0000256" key="2">
    <source>
        <dbReference type="ARBA" id="ARBA00022605"/>
    </source>
</evidence>
<dbReference type="Gene3D" id="3.40.50.720">
    <property type="entry name" value="NAD(P)-binding Rossmann-like Domain"/>
    <property type="match status" value="2"/>
</dbReference>
<proteinExistence type="inferred from homology"/>
<dbReference type="EMBL" id="FRDM01000006">
    <property type="protein sequence ID" value="SHN70154.1"/>
    <property type="molecule type" value="Genomic_DNA"/>
</dbReference>
<keyword evidence="3 5" id="KW-0560">Oxidoreductase</keyword>
<dbReference type="InterPro" id="IPR029752">
    <property type="entry name" value="D-isomer_DH_CS1"/>
</dbReference>
<dbReference type="PANTHER" id="PTHR42789">
    <property type="entry name" value="D-ISOMER SPECIFIC 2-HYDROXYACID DEHYDROGENASE FAMILY PROTEIN (AFU_ORTHOLOGUE AFUA_6G10090)"/>
    <property type="match status" value="1"/>
</dbReference>
<comment type="similarity">
    <text evidence="1 5">Belongs to the D-isomer specific 2-hydroxyacid dehydrogenase family.</text>
</comment>
<evidence type="ECO:0000313" key="8">
    <source>
        <dbReference type="EMBL" id="SHN70154.1"/>
    </source>
</evidence>
<dbReference type="SUPFAM" id="SSF51735">
    <property type="entry name" value="NAD(P)-binding Rossmann-fold domains"/>
    <property type="match status" value="1"/>
</dbReference>
<keyword evidence="2" id="KW-0028">Amino-acid biosynthesis</keyword>
<reference evidence="8 9" key="1">
    <citation type="submission" date="2016-12" db="EMBL/GenBank/DDBJ databases">
        <authorList>
            <person name="Song W.-J."/>
            <person name="Kurnit D.M."/>
        </authorList>
    </citation>
    <scope>NUCLEOTIDE SEQUENCE [LARGE SCALE GENOMIC DNA]</scope>
    <source>
        <strain evidence="8 9">DSM 43162</strain>
    </source>
</reference>
<dbReference type="PROSITE" id="PS00671">
    <property type="entry name" value="D_2_HYDROXYACID_DH_3"/>
    <property type="match status" value="1"/>
</dbReference>
<accession>A0A1M7THC8</accession>
<evidence type="ECO:0000256" key="4">
    <source>
        <dbReference type="ARBA" id="ARBA00023027"/>
    </source>
</evidence>
<evidence type="ECO:0000256" key="3">
    <source>
        <dbReference type="ARBA" id="ARBA00023002"/>
    </source>
</evidence>
<dbReference type="InterPro" id="IPR036291">
    <property type="entry name" value="NAD(P)-bd_dom_sf"/>
</dbReference>
<dbReference type="SUPFAM" id="SSF52283">
    <property type="entry name" value="Formate/glycerate dehydrogenase catalytic domain-like"/>
    <property type="match status" value="1"/>
</dbReference>
<evidence type="ECO:0000259" key="7">
    <source>
        <dbReference type="Pfam" id="PF02826"/>
    </source>
</evidence>
<evidence type="ECO:0000256" key="5">
    <source>
        <dbReference type="RuleBase" id="RU003719"/>
    </source>
</evidence>
<dbReference type="FunFam" id="3.40.50.720:FF:000203">
    <property type="entry name" value="D-3-phosphoglycerate dehydrogenase (SerA)"/>
    <property type="match status" value="1"/>
</dbReference>
<dbReference type="PROSITE" id="PS00065">
    <property type="entry name" value="D_2_HYDROXYACID_DH_1"/>
    <property type="match status" value="1"/>
</dbReference>
<protein>
    <submittedName>
        <fullName evidence="8">Lactate dehydrogenase</fullName>
    </submittedName>
</protein>
<name>A0A1M7THC8_9ACTN</name>
<evidence type="ECO:0000259" key="6">
    <source>
        <dbReference type="Pfam" id="PF00389"/>
    </source>
</evidence>
<feature type="domain" description="D-isomer specific 2-hydroxyacid dehydrogenase catalytic" evidence="6">
    <location>
        <begin position="31"/>
        <end position="313"/>
    </location>
</feature>
<dbReference type="AlphaFoldDB" id="A0A1M7THC8"/>
<dbReference type="CDD" id="cd12169">
    <property type="entry name" value="PGDH_like_1"/>
    <property type="match status" value="1"/>
</dbReference>
<dbReference type="InterPro" id="IPR006139">
    <property type="entry name" value="D-isomer_2_OHA_DH_cat_dom"/>
</dbReference>
<dbReference type="Pfam" id="PF00389">
    <property type="entry name" value="2-Hacid_dh"/>
    <property type="match status" value="1"/>
</dbReference>
<dbReference type="InterPro" id="IPR006140">
    <property type="entry name" value="D-isomer_DH_NAD-bd"/>
</dbReference>
<evidence type="ECO:0000256" key="1">
    <source>
        <dbReference type="ARBA" id="ARBA00005854"/>
    </source>
</evidence>
<dbReference type="Proteomes" id="UP000184428">
    <property type="component" value="Unassembled WGS sequence"/>
</dbReference>